<evidence type="ECO:0000259" key="8">
    <source>
        <dbReference type="PROSITE" id="PS51379"/>
    </source>
</evidence>
<dbReference type="GO" id="GO:0051539">
    <property type="term" value="F:4 iron, 4 sulfur cluster binding"/>
    <property type="evidence" value="ECO:0007669"/>
    <property type="project" value="UniProtKB-KW"/>
</dbReference>
<dbReference type="Proteomes" id="UP000184010">
    <property type="component" value="Unassembled WGS sequence"/>
</dbReference>
<dbReference type="RefSeq" id="WP_072775329.1">
    <property type="nucleotide sequence ID" value="NZ_FRDN01000025.1"/>
</dbReference>
<evidence type="ECO:0000256" key="7">
    <source>
        <dbReference type="ARBA" id="ARBA00023014"/>
    </source>
</evidence>
<evidence type="ECO:0000256" key="1">
    <source>
        <dbReference type="ARBA" id="ARBA00022448"/>
    </source>
</evidence>
<dbReference type="CDD" id="cd10563">
    <property type="entry name" value="CooF_like"/>
    <property type="match status" value="1"/>
</dbReference>
<dbReference type="AlphaFoldDB" id="A0A1M7UZK0"/>
<dbReference type="InterPro" id="IPR050954">
    <property type="entry name" value="ET_IronSulfur_Cluster-Binding"/>
</dbReference>
<sequence length="167" mass="18550">MKQLLVRTEHCVGCKSCELACAVAHSQSKQLFAAIFEPERPQKRVFVETDGEVIMPLQCRQCSDTPCVYACMAGAMRIDSTTGLVQVKTEKCVGCWMCVMVCPFGVITEGPDHQVVKCDRCRELAYEPACVPACPTKALQFVEVDGYASEIRKSWMNHLKEEVGNHA</sequence>
<name>A0A1M7UZK0_9FIRM</name>
<gene>
    <name evidence="9" type="ORF">SAMN02745215_05293</name>
</gene>
<evidence type="ECO:0000256" key="5">
    <source>
        <dbReference type="ARBA" id="ARBA00022982"/>
    </source>
</evidence>
<keyword evidence="10" id="KW-1185">Reference proteome</keyword>
<accession>A0A1M7UZK0</accession>
<evidence type="ECO:0000313" key="9">
    <source>
        <dbReference type="EMBL" id="SHN88362.1"/>
    </source>
</evidence>
<organism evidence="9 10">
    <name type="scientific">Desulfitobacterium chlororespirans DSM 11544</name>
    <dbReference type="NCBI Taxonomy" id="1121395"/>
    <lineage>
        <taxon>Bacteria</taxon>
        <taxon>Bacillati</taxon>
        <taxon>Bacillota</taxon>
        <taxon>Clostridia</taxon>
        <taxon>Eubacteriales</taxon>
        <taxon>Desulfitobacteriaceae</taxon>
        <taxon>Desulfitobacterium</taxon>
    </lineage>
</organism>
<dbReference type="STRING" id="1121395.SAMN02745215_05293"/>
<keyword evidence="4" id="KW-0677">Repeat</keyword>
<dbReference type="PROSITE" id="PS00198">
    <property type="entry name" value="4FE4S_FER_1"/>
    <property type="match status" value="1"/>
</dbReference>
<keyword evidence="2" id="KW-0004">4Fe-4S</keyword>
<protein>
    <submittedName>
        <fullName evidence="9">Carbon-monoxide dehydrogenase iron sulfur subunit</fullName>
    </submittedName>
</protein>
<evidence type="ECO:0000256" key="4">
    <source>
        <dbReference type="ARBA" id="ARBA00022737"/>
    </source>
</evidence>
<evidence type="ECO:0000256" key="3">
    <source>
        <dbReference type="ARBA" id="ARBA00022723"/>
    </source>
</evidence>
<dbReference type="PANTHER" id="PTHR43177">
    <property type="entry name" value="PROTEIN NRFC"/>
    <property type="match status" value="1"/>
</dbReference>
<dbReference type="InterPro" id="IPR017900">
    <property type="entry name" value="4Fe4S_Fe_S_CS"/>
</dbReference>
<dbReference type="PROSITE" id="PS51379">
    <property type="entry name" value="4FE4S_FER_2"/>
    <property type="match status" value="2"/>
</dbReference>
<dbReference type="PANTHER" id="PTHR43177:SF5">
    <property type="entry name" value="ANAEROBIC DIMETHYL SULFOXIDE REDUCTASE CHAIN B-RELATED"/>
    <property type="match status" value="1"/>
</dbReference>
<feature type="domain" description="4Fe-4S ferredoxin-type" evidence="8">
    <location>
        <begin position="2"/>
        <end position="30"/>
    </location>
</feature>
<keyword evidence="5" id="KW-0249">Electron transport</keyword>
<evidence type="ECO:0000313" key="10">
    <source>
        <dbReference type="Proteomes" id="UP000184010"/>
    </source>
</evidence>
<evidence type="ECO:0000256" key="6">
    <source>
        <dbReference type="ARBA" id="ARBA00023004"/>
    </source>
</evidence>
<keyword evidence="1" id="KW-0813">Transport</keyword>
<evidence type="ECO:0000256" key="2">
    <source>
        <dbReference type="ARBA" id="ARBA00022485"/>
    </source>
</evidence>
<dbReference type="SUPFAM" id="SSF54862">
    <property type="entry name" value="4Fe-4S ferredoxins"/>
    <property type="match status" value="1"/>
</dbReference>
<dbReference type="InterPro" id="IPR017896">
    <property type="entry name" value="4Fe4S_Fe-S-bd"/>
</dbReference>
<dbReference type="Gene3D" id="3.30.70.20">
    <property type="match status" value="2"/>
</dbReference>
<reference evidence="10" key="1">
    <citation type="submission" date="2016-12" db="EMBL/GenBank/DDBJ databases">
        <authorList>
            <person name="Varghese N."/>
            <person name="Submissions S."/>
        </authorList>
    </citation>
    <scope>NUCLEOTIDE SEQUENCE [LARGE SCALE GENOMIC DNA]</scope>
    <source>
        <strain evidence="10">DSM 11544</strain>
    </source>
</reference>
<dbReference type="EMBL" id="FRDN01000025">
    <property type="protein sequence ID" value="SHN88362.1"/>
    <property type="molecule type" value="Genomic_DNA"/>
</dbReference>
<keyword evidence="6" id="KW-0408">Iron</keyword>
<keyword evidence="3" id="KW-0479">Metal-binding</keyword>
<feature type="domain" description="4Fe-4S ferredoxin-type" evidence="8">
    <location>
        <begin position="83"/>
        <end position="112"/>
    </location>
</feature>
<dbReference type="GO" id="GO:0046872">
    <property type="term" value="F:metal ion binding"/>
    <property type="evidence" value="ECO:0007669"/>
    <property type="project" value="UniProtKB-KW"/>
</dbReference>
<keyword evidence="7" id="KW-0411">Iron-sulfur</keyword>
<dbReference type="Pfam" id="PF13247">
    <property type="entry name" value="Fer4_11"/>
    <property type="match status" value="1"/>
</dbReference>
<proteinExistence type="predicted"/>